<protein>
    <submittedName>
        <fullName evidence="1">Putative addiction module component</fullName>
    </submittedName>
</protein>
<proteinExistence type="predicted"/>
<dbReference type="PATRIC" id="fig|1173020.3.peg.4524"/>
<dbReference type="Proteomes" id="UP000010366">
    <property type="component" value="Chromosome"/>
</dbReference>
<dbReference type="STRING" id="1173020.Cha6605_3952"/>
<dbReference type="AlphaFoldDB" id="K9UKE8"/>
<dbReference type="InterPro" id="IPR013406">
    <property type="entry name" value="CHP02574_addiction_mod"/>
</dbReference>
<keyword evidence="2" id="KW-1185">Reference proteome</keyword>
<gene>
    <name evidence="1" type="ORF">Cha6605_3952</name>
</gene>
<dbReference type="KEGG" id="cmp:Cha6605_3952"/>
<dbReference type="HOGENOM" id="CLU_177580_3_0_3"/>
<evidence type="ECO:0000313" key="1">
    <source>
        <dbReference type="EMBL" id="AFY94916.1"/>
    </source>
</evidence>
<organism evidence="1 2">
    <name type="scientific">Chamaesiphon minutus (strain ATCC 27169 / PCC 6605)</name>
    <dbReference type="NCBI Taxonomy" id="1173020"/>
    <lineage>
        <taxon>Bacteria</taxon>
        <taxon>Bacillati</taxon>
        <taxon>Cyanobacteriota</taxon>
        <taxon>Cyanophyceae</taxon>
        <taxon>Gomontiellales</taxon>
        <taxon>Chamaesiphonaceae</taxon>
        <taxon>Chamaesiphon</taxon>
    </lineage>
</organism>
<accession>K9UKE8</accession>
<dbReference type="EMBL" id="CP003600">
    <property type="protein sequence ID" value="AFY94916.1"/>
    <property type="molecule type" value="Genomic_DNA"/>
</dbReference>
<dbReference type="Pfam" id="PF09720">
    <property type="entry name" value="Unstab_antitox"/>
    <property type="match status" value="1"/>
</dbReference>
<reference evidence="1 2" key="1">
    <citation type="submission" date="2012-05" db="EMBL/GenBank/DDBJ databases">
        <title>Finished chromosome of genome of Chamaesiphon sp. PCC 6605.</title>
        <authorList>
            <consortium name="US DOE Joint Genome Institute"/>
            <person name="Gugger M."/>
            <person name="Coursin T."/>
            <person name="Rippka R."/>
            <person name="Tandeau De Marsac N."/>
            <person name="Huntemann M."/>
            <person name="Wei C.-L."/>
            <person name="Han J."/>
            <person name="Detter J.C."/>
            <person name="Han C."/>
            <person name="Tapia R."/>
            <person name="Chen A."/>
            <person name="Kyrpides N."/>
            <person name="Mavromatis K."/>
            <person name="Markowitz V."/>
            <person name="Szeto E."/>
            <person name="Ivanova N."/>
            <person name="Pagani I."/>
            <person name="Pati A."/>
            <person name="Goodwin L."/>
            <person name="Nordberg H.P."/>
            <person name="Cantor M.N."/>
            <person name="Hua S.X."/>
            <person name="Woyke T."/>
            <person name="Kerfeld C.A."/>
        </authorList>
    </citation>
    <scope>NUCLEOTIDE SEQUENCE [LARGE SCALE GENOMIC DNA]</scope>
    <source>
        <strain evidence="2">ATCC 27169 / PCC 6605</strain>
    </source>
</reference>
<sequence length="87" mass="9612">MEVWLTPGKISMISLDRLTAEILSLPSASRAILADKLIESLEFDIDTDIQSAWSSEAKKRRDEVRDGSVRAIPGDDALAQVRNSIDL</sequence>
<dbReference type="eggNOG" id="ENOG50334BF">
    <property type="taxonomic scope" value="Bacteria"/>
</dbReference>
<name>K9UKE8_CHAP6</name>
<evidence type="ECO:0000313" key="2">
    <source>
        <dbReference type="Proteomes" id="UP000010366"/>
    </source>
</evidence>